<protein>
    <recommendedName>
        <fullName evidence="3">4a-hydroxytetrahydrobiopterin dehydratase</fullName>
        <ecNumber evidence="3">4.2.1.96</ecNumber>
    </recommendedName>
</protein>
<comment type="catalytic activity">
    <reaction evidence="1">
        <text>(4aS,6R)-4a-hydroxy-L-erythro-5,6,7,8-tetrahydrobiopterin = (6R)-L-erythro-6,7-dihydrobiopterin + H2O</text>
        <dbReference type="Rhea" id="RHEA:11920"/>
        <dbReference type="ChEBI" id="CHEBI:15377"/>
        <dbReference type="ChEBI" id="CHEBI:15642"/>
        <dbReference type="ChEBI" id="CHEBI:43120"/>
        <dbReference type="EC" id="4.2.1.96"/>
    </reaction>
</comment>
<evidence type="ECO:0000256" key="2">
    <source>
        <dbReference type="ARBA" id="ARBA00006472"/>
    </source>
</evidence>
<evidence type="ECO:0000256" key="1">
    <source>
        <dbReference type="ARBA" id="ARBA00001554"/>
    </source>
</evidence>
<dbReference type="AlphaFoldDB" id="A0AAV5RPI5"/>
<dbReference type="EMBL" id="BTGC01000008">
    <property type="protein sequence ID" value="GMM53093.1"/>
    <property type="molecule type" value="Genomic_DNA"/>
</dbReference>
<organism evidence="5 6">
    <name type="scientific">Starmerella bacillaris</name>
    <name type="common">Yeast</name>
    <name type="synonym">Candida zemplinina</name>
    <dbReference type="NCBI Taxonomy" id="1247836"/>
    <lineage>
        <taxon>Eukaryota</taxon>
        <taxon>Fungi</taxon>
        <taxon>Dikarya</taxon>
        <taxon>Ascomycota</taxon>
        <taxon>Saccharomycotina</taxon>
        <taxon>Dipodascomycetes</taxon>
        <taxon>Dipodascales</taxon>
        <taxon>Trichomonascaceae</taxon>
        <taxon>Starmerella</taxon>
    </lineage>
</organism>
<reference evidence="5 6" key="1">
    <citation type="journal article" date="2023" name="Elife">
        <title>Identification of key yeast species and microbe-microbe interactions impacting larval growth of Drosophila in the wild.</title>
        <authorList>
            <person name="Mure A."/>
            <person name="Sugiura Y."/>
            <person name="Maeda R."/>
            <person name="Honda K."/>
            <person name="Sakurai N."/>
            <person name="Takahashi Y."/>
            <person name="Watada M."/>
            <person name="Katoh T."/>
            <person name="Gotoh A."/>
            <person name="Gotoh Y."/>
            <person name="Taniguchi I."/>
            <person name="Nakamura K."/>
            <person name="Hayashi T."/>
            <person name="Katayama T."/>
            <person name="Uemura T."/>
            <person name="Hattori Y."/>
        </authorList>
    </citation>
    <scope>NUCLEOTIDE SEQUENCE [LARGE SCALE GENOMIC DNA]</scope>
    <source>
        <strain evidence="5 6">SB-73</strain>
    </source>
</reference>
<evidence type="ECO:0000256" key="4">
    <source>
        <dbReference type="ARBA" id="ARBA00023239"/>
    </source>
</evidence>
<dbReference type="Pfam" id="PF01329">
    <property type="entry name" value="Pterin_4a"/>
    <property type="match status" value="1"/>
</dbReference>
<dbReference type="Proteomes" id="UP001362899">
    <property type="component" value="Unassembled WGS sequence"/>
</dbReference>
<evidence type="ECO:0000313" key="5">
    <source>
        <dbReference type="EMBL" id="GMM53093.1"/>
    </source>
</evidence>
<evidence type="ECO:0000313" key="6">
    <source>
        <dbReference type="Proteomes" id="UP001362899"/>
    </source>
</evidence>
<gene>
    <name evidence="5" type="ORF">DASB73_040560</name>
</gene>
<dbReference type="GO" id="GO:0008124">
    <property type="term" value="F:4-alpha-hydroxytetrahydrobiopterin dehydratase activity"/>
    <property type="evidence" value="ECO:0007669"/>
    <property type="project" value="UniProtKB-EC"/>
</dbReference>
<comment type="similarity">
    <text evidence="2">Belongs to the pterin-4-alpha-carbinolamine dehydratase family.</text>
</comment>
<comment type="caution">
    <text evidence="5">The sequence shown here is derived from an EMBL/GenBank/DDBJ whole genome shotgun (WGS) entry which is preliminary data.</text>
</comment>
<proteinExistence type="inferred from homology"/>
<accession>A0AAV5RPI5</accession>
<dbReference type="SUPFAM" id="SSF55248">
    <property type="entry name" value="PCD-like"/>
    <property type="match status" value="1"/>
</dbReference>
<keyword evidence="4" id="KW-0456">Lyase</keyword>
<dbReference type="GO" id="GO:0006729">
    <property type="term" value="P:tetrahydrobiopterin biosynthetic process"/>
    <property type="evidence" value="ECO:0007669"/>
    <property type="project" value="InterPro"/>
</dbReference>
<evidence type="ECO:0000256" key="3">
    <source>
        <dbReference type="ARBA" id="ARBA00013252"/>
    </source>
</evidence>
<dbReference type="CDD" id="cd00488">
    <property type="entry name" value="PCD_DCoH"/>
    <property type="match status" value="1"/>
</dbReference>
<keyword evidence="6" id="KW-1185">Reference proteome</keyword>
<dbReference type="EC" id="4.2.1.96" evidence="3"/>
<dbReference type="InterPro" id="IPR001533">
    <property type="entry name" value="Pterin_deHydtase"/>
</dbReference>
<sequence>MRVSLGLLKEYITLTEQGVSRLAARNWSVNEKGQLTKRFALKSHSDIGLMSYEIAKVADKLRHHPEMNIKYRFVTIFLRTNDVQQITKTDEELADLIDGIYQEMNHSEKKRDK</sequence>
<name>A0AAV5RPI5_STABA</name>
<dbReference type="Gene3D" id="3.30.1360.20">
    <property type="entry name" value="Transcriptional coactivator/pterin dehydratase"/>
    <property type="match status" value="1"/>
</dbReference>
<dbReference type="InterPro" id="IPR036428">
    <property type="entry name" value="PCD_sf"/>
</dbReference>